<evidence type="ECO:0000313" key="1">
    <source>
        <dbReference type="EMBL" id="KKS44240.1"/>
    </source>
</evidence>
<dbReference type="Proteomes" id="UP000034875">
    <property type="component" value="Unassembled WGS sequence"/>
</dbReference>
<accession>A0A0G0Z6C9</accession>
<sequence length="50" mass="5851">MILVAQFHGPVRMLHPAFKQALNESRVAFEKDESKLGPAMTWRDFNQEDY</sequence>
<organism evidence="1 2">
    <name type="scientific">candidate division CPR1 bacterium GW2011_GWA2_42_17</name>
    <dbReference type="NCBI Taxonomy" id="1618341"/>
    <lineage>
        <taxon>Bacteria</taxon>
        <taxon>candidate division CPR1</taxon>
    </lineage>
</organism>
<reference evidence="1 2" key="1">
    <citation type="journal article" date="2015" name="Nature">
        <title>rRNA introns, odd ribosomes, and small enigmatic genomes across a large radiation of phyla.</title>
        <authorList>
            <person name="Brown C.T."/>
            <person name="Hug L.A."/>
            <person name="Thomas B.C."/>
            <person name="Sharon I."/>
            <person name="Castelle C.J."/>
            <person name="Singh A."/>
            <person name="Wilkins M.J."/>
            <person name="Williams K.H."/>
            <person name="Banfield J.F."/>
        </authorList>
    </citation>
    <scope>NUCLEOTIDE SEQUENCE [LARGE SCALE GENOMIC DNA]</scope>
</reference>
<dbReference type="AlphaFoldDB" id="A0A0G0Z6C9"/>
<evidence type="ECO:0000313" key="2">
    <source>
        <dbReference type="Proteomes" id="UP000034875"/>
    </source>
</evidence>
<proteinExistence type="predicted"/>
<protein>
    <submittedName>
        <fullName evidence="1">Uncharacterized protein</fullName>
    </submittedName>
</protein>
<name>A0A0G0Z6C9_9BACT</name>
<dbReference type="EMBL" id="LCCZ01000009">
    <property type="protein sequence ID" value="KKS44240.1"/>
    <property type="molecule type" value="Genomic_DNA"/>
</dbReference>
<gene>
    <name evidence="1" type="ORF">UV05_C0009G0019</name>
</gene>
<comment type="caution">
    <text evidence="1">The sequence shown here is derived from an EMBL/GenBank/DDBJ whole genome shotgun (WGS) entry which is preliminary data.</text>
</comment>